<evidence type="ECO:0000256" key="2">
    <source>
        <dbReference type="ARBA" id="ARBA00009695"/>
    </source>
</evidence>
<keyword evidence="6" id="KW-0175">Coiled coil</keyword>
<sequence length="155" mass="17074">MPISLKARALRLLSQREHSRAELERKLSCHEEQAGELARMLNELAAQGLISEERVAESVMRRRAPRLGAARVLQEMRAKGLSAEALAEAAGQLRATELERARAVWQKKFGAPAADAAARARQARFLAARGFAADVVRRVLNAWPDADESSSDFSE</sequence>
<name>A0AAW6REJ1_9BURK</name>
<dbReference type="InterPro" id="IPR036388">
    <property type="entry name" value="WH-like_DNA-bd_sf"/>
</dbReference>
<comment type="subcellular location">
    <subcellularLocation>
        <location evidence="1 5">Cytoplasm</location>
    </subcellularLocation>
</comment>
<dbReference type="HAMAP" id="MF_01114">
    <property type="entry name" value="RecX"/>
    <property type="match status" value="1"/>
</dbReference>
<evidence type="ECO:0000313" key="8">
    <source>
        <dbReference type="EMBL" id="MDG9698549.1"/>
    </source>
</evidence>
<dbReference type="GO" id="GO:0005737">
    <property type="term" value="C:cytoplasm"/>
    <property type="evidence" value="ECO:0007669"/>
    <property type="project" value="UniProtKB-SubCell"/>
</dbReference>
<dbReference type="AlphaFoldDB" id="A0AAW6REJ1"/>
<accession>A0AAW6REJ1</accession>
<organism evidence="8 9">
    <name type="scientific">Ottowia cancrivicina</name>
    <dbReference type="NCBI Taxonomy" id="3040346"/>
    <lineage>
        <taxon>Bacteria</taxon>
        <taxon>Pseudomonadati</taxon>
        <taxon>Pseudomonadota</taxon>
        <taxon>Betaproteobacteria</taxon>
        <taxon>Burkholderiales</taxon>
        <taxon>Comamonadaceae</taxon>
        <taxon>Ottowia</taxon>
    </lineage>
</organism>
<gene>
    <name evidence="5 8" type="primary">recX</name>
    <name evidence="8" type="ORF">QB898_02235</name>
</gene>
<comment type="similarity">
    <text evidence="2 5">Belongs to the RecX family.</text>
</comment>
<dbReference type="InterPro" id="IPR003783">
    <property type="entry name" value="Regulatory_RecX"/>
</dbReference>
<dbReference type="InterPro" id="IPR053925">
    <property type="entry name" value="RecX_HTH_3rd"/>
</dbReference>
<dbReference type="RefSeq" id="WP_050715294.1">
    <property type="nucleotide sequence ID" value="NZ_JARVII010000002.1"/>
</dbReference>
<reference evidence="8 9" key="1">
    <citation type="submission" date="2023-04" db="EMBL/GenBank/DDBJ databases">
        <title>Ottowia paracancer sp. nov., isolated from human stomach.</title>
        <authorList>
            <person name="Song Y."/>
        </authorList>
    </citation>
    <scope>NUCLEOTIDE SEQUENCE [LARGE SCALE GENOMIC DNA]</scope>
    <source>
        <strain evidence="8 9">10c7w1</strain>
    </source>
</reference>
<evidence type="ECO:0000256" key="6">
    <source>
        <dbReference type="SAM" id="Coils"/>
    </source>
</evidence>
<evidence type="ECO:0000259" key="7">
    <source>
        <dbReference type="Pfam" id="PF21981"/>
    </source>
</evidence>
<evidence type="ECO:0000313" key="9">
    <source>
        <dbReference type="Proteomes" id="UP001237156"/>
    </source>
</evidence>
<dbReference type="PANTHER" id="PTHR33602:SF1">
    <property type="entry name" value="REGULATORY PROTEIN RECX FAMILY PROTEIN"/>
    <property type="match status" value="1"/>
</dbReference>
<dbReference type="EMBL" id="JARVII010000002">
    <property type="protein sequence ID" value="MDG9698549.1"/>
    <property type="molecule type" value="Genomic_DNA"/>
</dbReference>
<evidence type="ECO:0000256" key="1">
    <source>
        <dbReference type="ARBA" id="ARBA00004496"/>
    </source>
</evidence>
<evidence type="ECO:0000256" key="4">
    <source>
        <dbReference type="ARBA" id="ARBA00022490"/>
    </source>
</evidence>
<dbReference type="Gene3D" id="1.10.10.10">
    <property type="entry name" value="Winged helix-like DNA-binding domain superfamily/Winged helix DNA-binding domain"/>
    <property type="match status" value="2"/>
</dbReference>
<dbReference type="Proteomes" id="UP001237156">
    <property type="component" value="Unassembled WGS sequence"/>
</dbReference>
<comment type="caution">
    <text evidence="8">The sequence shown here is derived from an EMBL/GenBank/DDBJ whole genome shotgun (WGS) entry which is preliminary data.</text>
</comment>
<proteinExistence type="inferred from homology"/>
<dbReference type="GO" id="GO:0006282">
    <property type="term" value="P:regulation of DNA repair"/>
    <property type="evidence" value="ECO:0007669"/>
    <property type="project" value="UniProtKB-UniRule"/>
</dbReference>
<dbReference type="PANTHER" id="PTHR33602">
    <property type="entry name" value="REGULATORY PROTEIN RECX FAMILY PROTEIN"/>
    <property type="match status" value="1"/>
</dbReference>
<feature type="domain" description="RecX third three-helical" evidence="7">
    <location>
        <begin position="97"/>
        <end position="140"/>
    </location>
</feature>
<feature type="coiled-coil region" evidence="6">
    <location>
        <begin position="13"/>
        <end position="47"/>
    </location>
</feature>
<evidence type="ECO:0000256" key="5">
    <source>
        <dbReference type="HAMAP-Rule" id="MF_01114"/>
    </source>
</evidence>
<comment type="function">
    <text evidence="5">Modulates RecA activity.</text>
</comment>
<protein>
    <recommendedName>
        <fullName evidence="3 5">Regulatory protein RecX</fullName>
    </recommendedName>
</protein>
<dbReference type="NCBIfam" id="NF001055">
    <property type="entry name" value="PRK00117.2-5"/>
    <property type="match status" value="1"/>
</dbReference>
<keyword evidence="9" id="KW-1185">Reference proteome</keyword>
<keyword evidence="4 5" id="KW-0963">Cytoplasm</keyword>
<evidence type="ECO:0000256" key="3">
    <source>
        <dbReference type="ARBA" id="ARBA00018111"/>
    </source>
</evidence>
<dbReference type="Pfam" id="PF21981">
    <property type="entry name" value="RecX_HTH3"/>
    <property type="match status" value="1"/>
</dbReference>